<feature type="compositionally biased region" description="Polar residues" evidence="1">
    <location>
        <begin position="96"/>
        <end position="108"/>
    </location>
</feature>
<comment type="caution">
    <text evidence="2">The sequence shown here is derived from an EMBL/GenBank/DDBJ whole genome shotgun (WGS) entry which is preliminary data.</text>
</comment>
<dbReference type="Proteomes" id="UP001341840">
    <property type="component" value="Unassembled WGS sequence"/>
</dbReference>
<proteinExistence type="predicted"/>
<keyword evidence="3" id="KW-1185">Reference proteome</keyword>
<evidence type="ECO:0000313" key="2">
    <source>
        <dbReference type="EMBL" id="MED6141114.1"/>
    </source>
</evidence>
<feature type="compositionally biased region" description="Basic residues" evidence="1">
    <location>
        <begin position="111"/>
        <end position="134"/>
    </location>
</feature>
<evidence type="ECO:0000256" key="1">
    <source>
        <dbReference type="SAM" id="MobiDB-lite"/>
    </source>
</evidence>
<dbReference type="EMBL" id="JASCZI010063174">
    <property type="protein sequence ID" value="MED6141114.1"/>
    <property type="molecule type" value="Genomic_DNA"/>
</dbReference>
<reference evidence="2 3" key="1">
    <citation type="journal article" date="2023" name="Plants (Basel)">
        <title>Bridging the Gap: Combining Genomics and Transcriptomics Approaches to Understand Stylosanthes scabra, an Orphan Legume from the Brazilian Caatinga.</title>
        <authorList>
            <person name="Ferreira-Neto J.R.C."/>
            <person name="da Silva M.D."/>
            <person name="Binneck E."/>
            <person name="de Melo N.F."/>
            <person name="da Silva R.H."/>
            <person name="de Melo A.L.T.M."/>
            <person name="Pandolfi V."/>
            <person name="Bustamante F.O."/>
            <person name="Brasileiro-Vidal A.C."/>
            <person name="Benko-Iseppon A.M."/>
        </authorList>
    </citation>
    <scope>NUCLEOTIDE SEQUENCE [LARGE SCALE GENOMIC DNA]</scope>
    <source>
        <tissue evidence="2">Leaves</tissue>
    </source>
</reference>
<gene>
    <name evidence="2" type="ORF">PIB30_100122</name>
</gene>
<evidence type="ECO:0000313" key="3">
    <source>
        <dbReference type="Proteomes" id="UP001341840"/>
    </source>
</evidence>
<feature type="compositionally biased region" description="Basic and acidic residues" evidence="1">
    <location>
        <begin position="135"/>
        <end position="144"/>
    </location>
</feature>
<organism evidence="2 3">
    <name type="scientific">Stylosanthes scabra</name>
    <dbReference type="NCBI Taxonomy" id="79078"/>
    <lineage>
        <taxon>Eukaryota</taxon>
        <taxon>Viridiplantae</taxon>
        <taxon>Streptophyta</taxon>
        <taxon>Embryophyta</taxon>
        <taxon>Tracheophyta</taxon>
        <taxon>Spermatophyta</taxon>
        <taxon>Magnoliopsida</taxon>
        <taxon>eudicotyledons</taxon>
        <taxon>Gunneridae</taxon>
        <taxon>Pentapetalae</taxon>
        <taxon>rosids</taxon>
        <taxon>fabids</taxon>
        <taxon>Fabales</taxon>
        <taxon>Fabaceae</taxon>
        <taxon>Papilionoideae</taxon>
        <taxon>50 kb inversion clade</taxon>
        <taxon>dalbergioids sensu lato</taxon>
        <taxon>Dalbergieae</taxon>
        <taxon>Pterocarpus clade</taxon>
        <taxon>Stylosanthes</taxon>
    </lineage>
</organism>
<sequence length="194" mass="22129">MAESTFEFEIERVDSKDVRVDSREEKMKTKKTLSVKSRLQTFRVDSCTNKTKKESTLGRAELILPHICGHISSSKPNPNSTLSSTTPPCGRLPSRRSASVSRTDTLSSEAKKRKRRWYRRRRKKRQRWEKKNKKKGTDVKEVAEKGAAFGNRKKGKDVSPTLEAETRAGSRRTTRGWIVGGKVVGKQFRSTFGR</sequence>
<feature type="region of interest" description="Disordered" evidence="1">
    <location>
        <begin position="71"/>
        <end position="173"/>
    </location>
</feature>
<protein>
    <submittedName>
        <fullName evidence="2">Uncharacterized protein</fullName>
    </submittedName>
</protein>
<name>A0ABU6SXD6_9FABA</name>
<feature type="compositionally biased region" description="Polar residues" evidence="1">
    <location>
        <begin position="71"/>
        <end position="87"/>
    </location>
</feature>
<accession>A0ABU6SXD6</accession>